<proteinExistence type="predicted"/>
<gene>
    <name evidence="1" type="ORF">KSF_099010</name>
</gene>
<comment type="caution">
    <text evidence="1">The sequence shown here is derived from an EMBL/GenBank/DDBJ whole genome shotgun (WGS) entry which is preliminary data.</text>
</comment>
<reference evidence="1" key="1">
    <citation type="submission" date="2020-10" db="EMBL/GenBank/DDBJ databases">
        <title>Taxonomic study of unclassified bacteria belonging to the class Ktedonobacteria.</title>
        <authorList>
            <person name="Yabe S."/>
            <person name="Wang C.M."/>
            <person name="Zheng Y."/>
            <person name="Sakai Y."/>
            <person name="Cavaletti L."/>
            <person name="Monciardini P."/>
            <person name="Donadio S."/>
        </authorList>
    </citation>
    <scope>NUCLEOTIDE SEQUENCE</scope>
    <source>
        <strain evidence="1">ID150040</strain>
    </source>
</reference>
<organism evidence="1 2">
    <name type="scientific">Reticulibacter mediterranei</name>
    <dbReference type="NCBI Taxonomy" id="2778369"/>
    <lineage>
        <taxon>Bacteria</taxon>
        <taxon>Bacillati</taxon>
        <taxon>Chloroflexota</taxon>
        <taxon>Ktedonobacteria</taxon>
        <taxon>Ktedonobacterales</taxon>
        <taxon>Reticulibacteraceae</taxon>
        <taxon>Reticulibacter</taxon>
    </lineage>
</organism>
<accession>A0A8J3IWL6</accession>
<protein>
    <submittedName>
        <fullName evidence="1">Uncharacterized protein</fullName>
    </submittedName>
</protein>
<evidence type="ECO:0000313" key="2">
    <source>
        <dbReference type="Proteomes" id="UP000597444"/>
    </source>
</evidence>
<evidence type="ECO:0000313" key="1">
    <source>
        <dbReference type="EMBL" id="GHO99853.1"/>
    </source>
</evidence>
<dbReference type="EMBL" id="BNJK01000002">
    <property type="protein sequence ID" value="GHO99853.1"/>
    <property type="molecule type" value="Genomic_DNA"/>
</dbReference>
<dbReference type="Proteomes" id="UP000597444">
    <property type="component" value="Unassembled WGS sequence"/>
</dbReference>
<sequence length="77" mass="8812">MKEYRCPQCKRFKCKNCLKKFAPKGLGRKVQCVCDKFGHDQYSYGLCSFCSKGEHESCNKRVGMCTCMEGWNCGGNH</sequence>
<dbReference type="AlphaFoldDB" id="A0A8J3IWL6"/>
<keyword evidence="2" id="KW-1185">Reference proteome</keyword>
<name>A0A8J3IWL6_9CHLR</name>